<sequence>MVLWLAMGAGPDGIPKVELWTVPFGCDRRGDNKDGTGVETGRLGGPVLVVSRDGCKRKSKNKKNKNKENF</sequence>
<organism evidence="1 2">
    <name type="scientific">Branchiostoma lanceolatum</name>
    <name type="common">Common lancelet</name>
    <name type="synonym">Amphioxus lanceolatum</name>
    <dbReference type="NCBI Taxonomy" id="7740"/>
    <lineage>
        <taxon>Eukaryota</taxon>
        <taxon>Metazoa</taxon>
        <taxon>Chordata</taxon>
        <taxon>Cephalochordata</taxon>
        <taxon>Leptocardii</taxon>
        <taxon>Amphioxiformes</taxon>
        <taxon>Branchiostomatidae</taxon>
        <taxon>Branchiostoma</taxon>
    </lineage>
</organism>
<gene>
    <name evidence="1" type="primary">Hypp7103</name>
    <name evidence="1" type="ORF">BLAG_LOCUS6453</name>
</gene>
<evidence type="ECO:0000313" key="2">
    <source>
        <dbReference type="Proteomes" id="UP000838412"/>
    </source>
</evidence>
<protein>
    <submittedName>
        <fullName evidence="1">Hypp7103 protein</fullName>
    </submittedName>
</protein>
<proteinExistence type="predicted"/>
<keyword evidence="2" id="KW-1185">Reference proteome</keyword>
<name>A0A8J9YXL0_BRALA</name>
<dbReference type="Proteomes" id="UP000838412">
    <property type="component" value="Chromosome 13"/>
</dbReference>
<accession>A0A8J9YXL0</accession>
<reference evidence="1" key="1">
    <citation type="submission" date="2022-01" db="EMBL/GenBank/DDBJ databases">
        <authorList>
            <person name="Braso-Vives M."/>
        </authorList>
    </citation>
    <scope>NUCLEOTIDE SEQUENCE</scope>
</reference>
<dbReference type="AlphaFoldDB" id="A0A8J9YXL0"/>
<evidence type="ECO:0000313" key="1">
    <source>
        <dbReference type="EMBL" id="CAH1243500.1"/>
    </source>
</evidence>
<dbReference type="EMBL" id="OV696698">
    <property type="protein sequence ID" value="CAH1243500.1"/>
    <property type="molecule type" value="Genomic_DNA"/>
</dbReference>